<evidence type="ECO:0000313" key="2">
    <source>
        <dbReference type="EMBL" id="MCC9296219.1"/>
    </source>
</evidence>
<keyword evidence="1" id="KW-0812">Transmembrane</keyword>
<comment type="caution">
    <text evidence="2">The sequence shown here is derived from an EMBL/GenBank/DDBJ whole genome shotgun (WGS) entry which is preliminary data.</text>
</comment>
<proteinExistence type="predicted"/>
<accession>A0ABS8NAQ0</accession>
<evidence type="ECO:0000256" key="1">
    <source>
        <dbReference type="SAM" id="Phobius"/>
    </source>
</evidence>
<name>A0ABS8NAQ0_9CLOT</name>
<sequence length="59" mass="6599">MIKDYKYDYLIQCIQVIIGYIITALGFNLFLKPNQIASGGIVGISLLAQKIFQISCCQI</sequence>
<organism evidence="2 3">
    <name type="scientific">Clostridium aromativorans</name>
    <dbReference type="NCBI Taxonomy" id="2836848"/>
    <lineage>
        <taxon>Bacteria</taxon>
        <taxon>Bacillati</taxon>
        <taxon>Bacillota</taxon>
        <taxon>Clostridia</taxon>
        <taxon>Eubacteriales</taxon>
        <taxon>Clostridiaceae</taxon>
        <taxon>Clostridium</taxon>
    </lineage>
</organism>
<keyword evidence="1" id="KW-1133">Transmembrane helix</keyword>
<dbReference type="Pfam" id="PF02588">
    <property type="entry name" value="YitT_membrane"/>
    <property type="match status" value="1"/>
</dbReference>
<gene>
    <name evidence="2" type="ORF">LN736_15275</name>
</gene>
<dbReference type="RefSeq" id="WP_150357152.1">
    <property type="nucleotide sequence ID" value="NZ_JAJJPB010000025.1"/>
</dbReference>
<dbReference type="InterPro" id="IPR003740">
    <property type="entry name" value="YitT"/>
</dbReference>
<feature type="transmembrane region" description="Helical" evidence="1">
    <location>
        <begin position="9"/>
        <end position="31"/>
    </location>
</feature>
<evidence type="ECO:0000313" key="3">
    <source>
        <dbReference type="Proteomes" id="UP001165422"/>
    </source>
</evidence>
<keyword evidence="1" id="KW-0472">Membrane</keyword>
<keyword evidence="3" id="KW-1185">Reference proteome</keyword>
<dbReference type="EMBL" id="JAJJPB010000025">
    <property type="protein sequence ID" value="MCC9296219.1"/>
    <property type="molecule type" value="Genomic_DNA"/>
</dbReference>
<dbReference type="Proteomes" id="UP001165422">
    <property type="component" value="Unassembled WGS sequence"/>
</dbReference>
<reference evidence="2" key="1">
    <citation type="submission" date="2021-11" db="EMBL/GenBank/DDBJ databases">
        <authorList>
            <person name="Qingchun L."/>
            <person name="Dong Z."/>
            <person name="Zongwei Q."/>
            <person name="Jia Z."/>
            <person name="Duotao L."/>
        </authorList>
    </citation>
    <scope>NUCLEOTIDE SEQUENCE</scope>
    <source>
        <strain evidence="2">WLY-B-L2</strain>
    </source>
</reference>
<protein>
    <submittedName>
        <fullName evidence="2">YitT family protein</fullName>
    </submittedName>
</protein>